<dbReference type="InterPro" id="IPR048538">
    <property type="entry name" value="Rrn7_cyclin_C"/>
</dbReference>
<comment type="subcellular location">
    <subcellularLocation>
        <location evidence="1">Nucleus</location>
        <location evidence="1">Nucleolus</location>
    </subcellularLocation>
</comment>
<reference evidence="13" key="1">
    <citation type="journal article" date="2015" name="Proc. Natl. Acad. Sci. U.S.A.">
        <title>Genome sequence of the Asian Tiger mosquito, Aedes albopictus, reveals insights into its biology, genetics, and evolution.</title>
        <authorList>
            <person name="Chen X.G."/>
            <person name="Jiang X."/>
            <person name="Gu J."/>
            <person name="Xu M."/>
            <person name="Wu Y."/>
            <person name="Deng Y."/>
            <person name="Zhang C."/>
            <person name="Bonizzoni M."/>
            <person name="Dermauw W."/>
            <person name="Vontas J."/>
            <person name="Armbruster P."/>
            <person name="Huang X."/>
            <person name="Yang Y."/>
            <person name="Zhang H."/>
            <person name="He W."/>
            <person name="Peng H."/>
            <person name="Liu Y."/>
            <person name="Wu K."/>
            <person name="Chen J."/>
            <person name="Lirakis M."/>
            <person name="Topalis P."/>
            <person name="Van Leeuwen T."/>
            <person name="Hall A.B."/>
            <person name="Jiang X."/>
            <person name="Thorpe C."/>
            <person name="Mueller R.L."/>
            <person name="Sun C."/>
            <person name="Waterhouse R.M."/>
            <person name="Yan G."/>
            <person name="Tu Z.J."/>
            <person name="Fang X."/>
            <person name="James A.A."/>
        </authorList>
    </citation>
    <scope>NUCLEOTIDE SEQUENCE [LARGE SCALE GENOMIC DNA]</scope>
    <source>
        <strain evidence="13">Foshan</strain>
    </source>
</reference>
<keyword evidence="6" id="KW-0805">Transcription regulation</keyword>
<evidence type="ECO:0000256" key="5">
    <source>
        <dbReference type="ARBA" id="ARBA00022833"/>
    </source>
</evidence>
<name>A0ABM1Y364_AEDAL</name>
<evidence type="ECO:0000256" key="8">
    <source>
        <dbReference type="ARBA" id="ARBA00023163"/>
    </source>
</evidence>
<evidence type="ECO:0000313" key="13">
    <source>
        <dbReference type="Proteomes" id="UP000069940"/>
    </source>
</evidence>
<keyword evidence="5" id="KW-0862">Zinc</keyword>
<dbReference type="Proteomes" id="UP000069940">
    <property type="component" value="Unassembled WGS sequence"/>
</dbReference>
<dbReference type="GeneID" id="109400411"/>
<keyword evidence="3" id="KW-0479">Metal-binding</keyword>
<dbReference type="PANTHER" id="PTHR31576:SF2">
    <property type="entry name" value="TATA BOX-BINDING PROTEIN-ASSOCIATED FACTOR RNA POLYMERASE I SUBUNIT B"/>
    <property type="match status" value="1"/>
</dbReference>
<accession>A0ABM1Y364</accession>
<evidence type="ECO:0000256" key="1">
    <source>
        <dbReference type="ARBA" id="ARBA00004604"/>
    </source>
</evidence>
<keyword evidence="13" id="KW-1185">Reference proteome</keyword>
<dbReference type="InterPro" id="IPR033599">
    <property type="entry name" value="TAF1B/Rrn7"/>
</dbReference>
<dbReference type="PANTHER" id="PTHR31576">
    <property type="entry name" value="TATA BOX-BINDING PROTEIN-ASSOCIATED FACTOR RNA POLYMERASE I SUBUNIT B"/>
    <property type="match status" value="1"/>
</dbReference>
<dbReference type="EnsemblMetazoa" id="AALFPA23_005256.R6660">
    <property type="protein sequence ID" value="AALFPA23_005256.P6660"/>
    <property type="gene ID" value="AALFPA23_005256"/>
</dbReference>
<feature type="region of interest" description="Disordered" evidence="10">
    <location>
        <begin position="689"/>
        <end position="737"/>
    </location>
</feature>
<comment type="similarity">
    <text evidence="2">Belongs to the RRN7/TAF1B family.</text>
</comment>
<dbReference type="RefSeq" id="XP_019528470.3">
    <property type="nucleotide sequence ID" value="XM_019672925.3"/>
</dbReference>
<reference evidence="12" key="2">
    <citation type="submission" date="2025-05" db="UniProtKB">
        <authorList>
            <consortium name="EnsemblMetazoa"/>
        </authorList>
    </citation>
    <scope>IDENTIFICATION</scope>
    <source>
        <strain evidence="12">Foshan</strain>
    </source>
</reference>
<feature type="compositionally biased region" description="Basic residues" evidence="10">
    <location>
        <begin position="140"/>
        <end position="151"/>
    </location>
</feature>
<organism evidence="12 13">
    <name type="scientific">Aedes albopictus</name>
    <name type="common">Asian tiger mosquito</name>
    <name type="synonym">Stegomyia albopicta</name>
    <dbReference type="NCBI Taxonomy" id="7160"/>
    <lineage>
        <taxon>Eukaryota</taxon>
        <taxon>Metazoa</taxon>
        <taxon>Ecdysozoa</taxon>
        <taxon>Arthropoda</taxon>
        <taxon>Hexapoda</taxon>
        <taxon>Insecta</taxon>
        <taxon>Pterygota</taxon>
        <taxon>Neoptera</taxon>
        <taxon>Endopterygota</taxon>
        <taxon>Diptera</taxon>
        <taxon>Nematocera</taxon>
        <taxon>Culicoidea</taxon>
        <taxon>Culicidae</taxon>
        <taxon>Culicinae</taxon>
        <taxon>Aedini</taxon>
        <taxon>Aedes</taxon>
        <taxon>Stegomyia</taxon>
    </lineage>
</organism>
<evidence type="ECO:0000256" key="7">
    <source>
        <dbReference type="ARBA" id="ARBA00023125"/>
    </source>
</evidence>
<proteinExistence type="inferred from homology"/>
<evidence type="ECO:0000256" key="10">
    <source>
        <dbReference type="SAM" id="MobiDB-lite"/>
    </source>
</evidence>
<evidence type="ECO:0000259" key="11">
    <source>
        <dbReference type="Pfam" id="PF20645"/>
    </source>
</evidence>
<dbReference type="Pfam" id="PF20645">
    <property type="entry name" value="Rrn7_cyclin_C"/>
    <property type="match status" value="1"/>
</dbReference>
<feature type="compositionally biased region" description="Polar residues" evidence="10">
    <location>
        <begin position="706"/>
        <end position="737"/>
    </location>
</feature>
<evidence type="ECO:0000256" key="4">
    <source>
        <dbReference type="ARBA" id="ARBA00022771"/>
    </source>
</evidence>
<sequence>MDTCEVCGQHEFTVDEGFHYCVECGTKSQQHGIEMVAEFDEHLPMGGANAVGGGTIRIKPTKKKKGKLLTSWEVVNFILLGYTDRLVSIGAGENFKLTVLQLWTAYLRRSEVAFFDKTKPERPRLDVFHRKTDANIIYNRKLKKKRERRKSTASSVQPSSAPTSGVALTKKVRSEQRSLLNVEYDTFRASQSDINRSLHELSVRSLNASLSGTESETSSKSGGQKIKYSRLARIKMKRRLKMSTKHIDKHESDVEDVMKCHASLEPNKRLNSTRRSDPECLYRKAIASILALALNVSRSPVQFADLLRFYREEHISCTNLMQYIPEEVDTSSCVETLCGLQRGRSLAHTDLLMGVRQMMKFLNVKPVVPDFSKLCKRYLEELCLPDDLMVLLDRLLAVFPPKMEHVEGRTLPNYEARAMAFIMFMLKLMFGCNDSTEMKLSKSATKFNTMHKNLGPSYRQLFVFLEWLRYLEMRKVILAQVHYPTNRMVAKEEGSEQNPDLFIDYNLRKKQGGDLFGVSSKPVNRNWMSKLKDFSTNVVDTLHRLNPTTKSPQSIEFEPSLTPNRSYLETFLLAYNRDEKIHVPKFMHENHGERSVVPLVSPSDLKQLLQTNHRITLKTKKVPTAISQLEFIDSTVVNNTLWRVMQNESPYLLIDECDESDWTPPPKRTSITHSHEHILSRILIRNEEQSQETQLDHTLPLDETDQTATESILTSSSNHDFFGSPQPSSSQESLIPPYQNTTHSLLTPNYDYWVRFYPVRTLASREQFDEEVAVTLPDNFRLVLEECARIVETHPMVLYQELMTVEAYLFYAVQPVERFFDGTAGCPVQFARLTDSHHINSLVSEAKRKY</sequence>
<keyword evidence="8" id="KW-0804">Transcription</keyword>
<evidence type="ECO:0000313" key="12">
    <source>
        <dbReference type="EnsemblMetazoa" id="AALFPA23_005256.P6660"/>
    </source>
</evidence>
<evidence type="ECO:0000256" key="3">
    <source>
        <dbReference type="ARBA" id="ARBA00022723"/>
    </source>
</evidence>
<evidence type="ECO:0000256" key="9">
    <source>
        <dbReference type="ARBA" id="ARBA00023242"/>
    </source>
</evidence>
<keyword evidence="4" id="KW-0863">Zinc-finger</keyword>
<feature type="compositionally biased region" description="Polar residues" evidence="10">
    <location>
        <begin position="152"/>
        <end position="163"/>
    </location>
</feature>
<keyword evidence="7" id="KW-0238">DNA-binding</keyword>
<evidence type="ECO:0000256" key="6">
    <source>
        <dbReference type="ARBA" id="ARBA00023015"/>
    </source>
</evidence>
<evidence type="ECO:0000256" key="2">
    <source>
        <dbReference type="ARBA" id="ARBA00006899"/>
    </source>
</evidence>
<feature type="region of interest" description="Disordered" evidence="10">
    <location>
        <begin position="140"/>
        <end position="170"/>
    </location>
</feature>
<keyword evidence="9" id="KW-0539">Nucleus</keyword>
<protein>
    <recommendedName>
        <fullName evidence="11">Rrn7/TAF1B C-terminal cyclin domain-containing protein</fullName>
    </recommendedName>
</protein>
<feature type="domain" description="Rrn7/TAF1B C-terminal cyclin" evidence="11">
    <location>
        <begin position="349"/>
        <end position="471"/>
    </location>
</feature>